<name>A0A9Q3EMY0_9BASI</name>
<organism evidence="2 3">
    <name type="scientific">Austropuccinia psidii MF-1</name>
    <dbReference type="NCBI Taxonomy" id="1389203"/>
    <lineage>
        <taxon>Eukaryota</taxon>
        <taxon>Fungi</taxon>
        <taxon>Dikarya</taxon>
        <taxon>Basidiomycota</taxon>
        <taxon>Pucciniomycotina</taxon>
        <taxon>Pucciniomycetes</taxon>
        <taxon>Pucciniales</taxon>
        <taxon>Sphaerophragmiaceae</taxon>
        <taxon>Austropuccinia</taxon>
    </lineage>
</organism>
<feature type="region of interest" description="Disordered" evidence="1">
    <location>
        <begin position="148"/>
        <end position="195"/>
    </location>
</feature>
<feature type="compositionally biased region" description="Polar residues" evidence="1">
    <location>
        <begin position="44"/>
        <end position="58"/>
    </location>
</feature>
<protein>
    <submittedName>
        <fullName evidence="2">Uncharacterized protein</fullName>
    </submittedName>
</protein>
<evidence type="ECO:0000313" key="3">
    <source>
        <dbReference type="Proteomes" id="UP000765509"/>
    </source>
</evidence>
<feature type="compositionally biased region" description="Polar residues" evidence="1">
    <location>
        <begin position="159"/>
        <end position="172"/>
    </location>
</feature>
<sequence length="195" mass="21842">MTQDIQPEPIYSELINLDIFNTLQKATNLAKSSSQKGYRRDYGRSQSATEGQGSVNESQTDKFCASEADNTFFPSSRAGTATRSLSGHLQSKPEGIQQCIATQRIPDPCRSVEKLNEFLTDCEKIPGPSQHLKVTQWMESIYGKEKNDAFKRRMEEKQPSTTQASAKNGPRSQQRKSKCEKAGRSSEQGQRQSTR</sequence>
<dbReference type="Proteomes" id="UP000765509">
    <property type="component" value="Unassembled WGS sequence"/>
</dbReference>
<proteinExistence type="predicted"/>
<comment type="caution">
    <text evidence="2">The sequence shown here is derived from an EMBL/GenBank/DDBJ whole genome shotgun (WGS) entry which is preliminary data.</text>
</comment>
<reference evidence="2" key="1">
    <citation type="submission" date="2021-03" db="EMBL/GenBank/DDBJ databases">
        <title>Draft genome sequence of rust myrtle Austropuccinia psidii MF-1, a brazilian biotype.</title>
        <authorList>
            <person name="Quecine M.C."/>
            <person name="Pachon D.M.R."/>
            <person name="Bonatelli M.L."/>
            <person name="Correr F.H."/>
            <person name="Franceschini L.M."/>
            <person name="Leite T.F."/>
            <person name="Margarido G.R.A."/>
            <person name="Almeida C.A."/>
            <person name="Ferrarezi J.A."/>
            <person name="Labate C.A."/>
        </authorList>
    </citation>
    <scope>NUCLEOTIDE SEQUENCE</scope>
    <source>
        <strain evidence="2">MF-1</strain>
    </source>
</reference>
<feature type="compositionally biased region" description="Polar residues" evidence="1">
    <location>
        <begin position="185"/>
        <end position="195"/>
    </location>
</feature>
<feature type="compositionally biased region" description="Basic and acidic residues" evidence="1">
    <location>
        <begin position="148"/>
        <end position="158"/>
    </location>
</feature>
<feature type="region of interest" description="Disordered" evidence="1">
    <location>
        <begin position="29"/>
        <end position="60"/>
    </location>
</feature>
<evidence type="ECO:0000256" key="1">
    <source>
        <dbReference type="SAM" id="MobiDB-lite"/>
    </source>
</evidence>
<accession>A0A9Q3EMY0</accession>
<dbReference type="AlphaFoldDB" id="A0A9Q3EMY0"/>
<keyword evidence="3" id="KW-1185">Reference proteome</keyword>
<dbReference type="EMBL" id="AVOT02029095">
    <property type="protein sequence ID" value="MBW0521796.1"/>
    <property type="molecule type" value="Genomic_DNA"/>
</dbReference>
<evidence type="ECO:0000313" key="2">
    <source>
        <dbReference type="EMBL" id="MBW0521796.1"/>
    </source>
</evidence>
<gene>
    <name evidence="2" type="ORF">O181_061511</name>
</gene>